<proteinExistence type="predicted"/>
<dbReference type="EMBL" id="WJBU01000009">
    <property type="protein sequence ID" value="MRD47797.1"/>
    <property type="molecule type" value="Genomic_DNA"/>
</dbReference>
<comment type="caution">
    <text evidence="3">The sequence shown here is derived from an EMBL/GenBank/DDBJ whole genome shotgun (WGS) entry which is preliminary data.</text>
</comment>
<reference evidence="3 4" key="1">
    <citation type="submission" date="2019-11" db="EMBL/GenBank/DDBJ databases">
        <title>Caenimonas koreensis gen. nov., sp. nov., isolated from activated sludge.</title>
        <authorList>
            <person name="Seung H.R."/>
        </authorList>
    </citation>
    <scope>NUCLEOTIDE SEQUENCE [LARGE SCALE GENOMIC DNA]</scope>
    <source>
        <strain evidence="3 4">EMB320</strain>
    </source>
</reference>
<protein>
    <submittedName>
        <fullName evidence="3">AAA family ATPase</fullName>
    </submittedName>
</protein>
<evidence type="ECO:0000256" key="1">
    <source>
        <dbReference type="SAM" id="MobiDB-lite"/>
    </source>
</evidence>
<dbReference type="SUPFAM" id="SSF52540">
    <property type="entry name" value="P-loop containing nucleoside triphosphate hydrolases"/>
    <property type="match status" value="1"/>
</dbReference>
<dbReference type="PANTHER" id="PTHR13696">
    <property type="entry name" value="P-LOOP CONTAINING NUCLEOSIDE TRIPHOSPHATE HYDROLASE"/>
    <property type="match status" value="1"/>
</dbReference>
<dbReference type="PANTHER" id="PTHR13696:SF96">
    <property type="entry name" value="COBQ_COBB_MIND_PARA NUCLEOTIDE BINDING DOMAIN-CONTAINING PROTEIN"/>
    <property type="match status" value="1"/>
</dbReference>
<dbReference type="AlphaFoldDB" id="A0A844B8I9"/>
<dbReference type="Proteomes" id="UP000487350">
    <property type="component" value="Unassembled WGS sequence"/>
</dbReference>
<dbReference type="CDD" id="cd02042">
    <property type="entry name" value="ParAB_family"/>
    <property type="match status" value="1"/>
</dbReference>
<organism evidence="3 4">
    <name type="scientific">Caenimonas koreensis DSM 17982</name>
    <dbReference type="NCBI Taxonomy" id="1121255"/>
    <lineage>
        <taxon>Bacteria</taxon>
        <taxon>Pseudomonadati</taxon>
        <taxon>Pseudomonadota</taxon>
        <taxon>Betaproteobacteria</taxon>
        <taxon>Burkholderiales</taxon>
        <taxon>Comamonadaceae</taxon>
        <taxon>Caenimonas</taxon>
    </lineage>
</organism>
<dbReference type="Gene3D" id="3.40.50.300">
    <property type="entry name" value="P-loop containing nucleotide triphosphate hydrolases"/>
    <property type="match status" value="1"/>
</dbReference>
<dbReference type="InterPro" id="IPR002586">
    <property type="entry name" value="CobQ/CobB/MinD/ParA_Nub-bd_dom"/>
</dbReference>
<dbReference type="RefSeq" id="WP_153585098.1">
    <property type="nucleotide sequence ID" value="NZ_WJBU01000009.1"/>
</dbReference>
<dbReference type="OrthoDB" id="69313at2"/>
<name>A0A844B8I9_9BURK</name>
<sequence length="285" mass="31102">MPVIAVVNRKGGSGKSTFAAHVAAWCALQGHSVMLGDVDRQQSSRTWLRRRDARLPQIAPWAMDQKNMLRVPTGITHVVLDTPGGIHGFELARIVMFADAIIMPVCASVFDRESAAACHAELQALPRVASGRCKLAVVGMRIDGRTNAGETLRLWAQGLDVPFIGSLRETQLYVRSLERGLTIFDLPPSQAATDLAQWEGILDWMRPVLMPPQAANDAPGDGYKSNVRIGPSRPESLMPAQESMLPGSRLNVIATRTPAPAYRAPTRTLSHATEKGKDIPQFLKR</sequence>
<dbReference type="Pfam" id="PF01656">
    <property type="entry name" value="CbiA"/>
    <property type="match status" value="1"/>
</dbReference>
<feature type="domain" description="CobQ/CobB/MinD/ParA nucleotide binding" evidence="2">
    <location>
        <begin position="4"/>
        <end position="181"/>
    </location>
</feature>
<dbReference type="InterPro" id="IPR027417">
    <property type="entry name" value="P-loop_NTPase"/>
</dbReference>
<keyword evidence="4" id="KW-1185">Reference proteome</keyword>
<evidence type="ECO:0000313" key="4">
    <source>
        <dbReference type="Proteomes" id="UP000487350"/>
    </source>
</evidence>
<evidence type="ECO:0000313" key="3">
    <source>
        <dbReference type="EMBL" id="MRD47797.1"/>
    </source>
</evidence>
<dbReference type="InterPro" id="IPR050678">
    <property type="entry name" value="DNA_Partitioning_ATPase"/>
</dbReference>
<gene>
    <name evidence="3" type="ORF">GHT07_10950</name>
</gene>
<feature type="region of interest" description="Disordered" evidence="1">
    <location>
        <begin position="261"/>
        <end position="285"/>
    </location>
</feature>
<evidence type="ECO:0000259" key="2">
    <source>
        <dbReference type="Pfam" id="PF01656"/>
    </source>
</evidence>
<accession>A0A844B8I9</accession>